<evidence type="ECO:0000256" key="4">
    <source>
        <dbReference type="ARBA" id="ARBA00022692"/>
    </source>
</evidence>
<dbReference type="Gene3D" id="1.20.1250.20">
    <property type="entry name" value="MFS general substrate transporter like domains"/>
    <property type="match status" value="1"/>
</dbReference>
<feature type="transmembrane region" description="Helical" evidence="7">
    <location>
        <begin position="84"/>
        <end position="105"/>
    </location>
</feature>
<dbReference type="EMBL" id="CM001746">
    <property type="protein sequence ID" value="KJB45158.1"/>
    <property type="molecule type" value="Genomic_DNA"/>
</dbReference>
<dbReference type="GO" id="GO:0022857">
    <property type="term" value="F:transmembrane transporter activity"/>
    <property type="evidence" value="ECO:0007669"/>
    <property type="project" value="InterPro"/>
</dbReference>
<dbReference type="SUPFAM" id="SSF103473">
    <property type="entry name" value="MFS general substrate transporter"/>
    <property type="match status" value="1"/>
</dbReference>
<protein>
    <recommendedName>
        <fullName evidence="8">Major facilitator superfamily (MFS) profile domain-containing protein</fullName>
    </recommendedName>
</protein>
<dbReference type="Proteomes" id="UP000032304">
    <property type="component" value="Chromosome 7"/>
</dbReference>
<dbReference type="InterPro" id="IPR050549">
    <property type="entry name" value="MFS_Trehalose_Transporter"/>
</dbReference>
<evidence type="ECO:0000256" key="5">
    <source>
        <dbReference type="ARBA" id="ARBA00022989"/>
    </source>
</evidence>
<dbReference type="eggNOG" id="KOG0254">
    <property type="taxonomic scope" value="Eukaryota"/>
</dbReference>
<feature type="transmembrane region" description="Helical" evidence="7">
    <location>
        <begin position="238"/>
        <end position="259"/>
    </location>
</feature>
<comment type="similarity">
    <text evidence="2">Belongs to the major facilitator superfamily. Sugar transporter (TC 2.A.1.1) family.</text>
</comment>
<evidence type="ECO:0000256" key="2">
    <source>
        <dbReference type="ARBA" id="ARBA00010992"/>
    </source>
</evidence>
<feature type="transmembrane region" description="Helical" evidence="7">
    <location>
        <begin position="197"/>
        <end position="217"/>
    </location>
</feature>
<feature type="transmembrane region" description="Helical" evidence="7">
    <location>
        <begin position="164"/>
        <end position="191"/>
    </location>
</feature>
<sequence length="329" mass="36435">MWVLNIFYIVGWLAIAFTKVPWLLDVGRLLLGIKNENSGYLVPMYLSEITPKNLRGRFTAGLILQIIGILGLSMMYIVGPFINWRILALISIIPSLVQLPPLFFIQESPRWLVTVGREEFETVLRSLRGKKANVFEEAASIKEYNNSLKRFSWGGMLDLFHPKYFCSLIIAIGLKVLLTLSMGQCICILLGSLSKYVGLSTLAVVKIIMADVGASLIDKFGRRSLLLDHPLWSEGTPILALISIWVSVYGGMEGIPWIIVAEIFPINIKGAAGSLAGLTGNICSWAVSYNFNFLFQWSSTGAFFIFSASCGVCVIFIAKMIRGDQGAYT</sequence>
<evidence type="ECO:0000256" key="1">
    <source>
        <dbReference type="ARBA" id="ARBA00004141"/>
    </source>
</evidence>
<feature type="domain" description="Major facilitator superfamily (MFS) profile" evidence="8">
    <location>
        <begin position="1"/>
        <end position="325"/>
    </location>
</feature>
<dbReference type="InterPro" id="IPR005828">
    <property type="entry name" value="MFS_sugar_transport-like"/>
</dbReference>
<feature type="transmembrane region" description="Helical" evidence="7">
    <location>
        <begin position="58"/>
        <end position="78"/>
    </location>
</feature>
<keyword evidence="10" id="KW-1185">Reference proteome</keyword>
<dbReference type="PANTHER" id="PTHR48021:SF90">
    <property type="entry name" value="SUGAR TRANSPORTER ERD6-LIKE 5 ISOFORM X1"/>
    <property type="match status" value="1"/>
</dbReference>
<evidence type="ECO:0000313" key="9">
    <source>
        <dbReference type="EMBL" id="KJB45158.1"/>
    </source>
</evidence>
<dbReference type="AlphaFoldDB" id="A0A0D2R1E0"/>
<evidence type="ECO:0000256" key="3">
    <source>
        <dbReference type="ARBA" id="ARBA00022597"/>
    </source>
</evidence>
<evidence type="ECO:0000313" key="10">
    <source>
        <dbReference type="Proteomes" id="UP000032304"/>
    </source>
</evidence>
<dbReference type="InterPro" id="IPR020846">
    <property type="entry name" value="MFS_dom"/>
</dbReference>
<comment type="subcellular location">
    <subcellularLocation>
        <location evidence="1">Membrane</location>
        <topology evidence="1">Multi-pass membrane protein</topology>
    </subcellularLocation>
</comment>
<keyword evidence="3" id="KW-0762">Sugar transport</keyword>
<dbReference type="InterPro" id="IPR036259">
    <property type="entry name" value="MFS_trans_sf"/>
</dbReference>
<dbReference type="Gramene" id="KJB45158">
    <property type="protein sequence ID" value="KJB45158"/>
    <property type="gene ID" value="B456_007G292900"/>
</dbReference>
<keyword evidence="3" id="KW-0813">Transport</keyword>
<dbReference type="PANTHER" id="PTHR48021">
    <property type="match status" value="1"/>
</dbReference>
<feature type="transmembrane region" description="Helical" evidence="7">
    <location>
        <begin position="294"/>
        <end position="318"/>
    </location>
</feature>
<dbReference type="STRING" id="29730.A0A0D2R1E0"/>
<evidence type="ECO:0000256" key="6">
    <source>
        <dbReference type="ARBA" id="ARBA00023136"/>
    </source>
</evidence>
<organism evidence="9 10">
    <name type="scientific">Gossypium raimondii</name>
    <name type="common">Peruvian cotton</name>
    <name type="synonym">Gossypium klotzschianum subsp. raimondii</name>
    <dbReference type="NCBI Taxonomy" id="29730"/>
    <lineage>
        <taxon>Eukaryota</taxon>
        <taxon>Viridiplantae</taxon>
        <taxon>Streptophyta</taxon>
        <taxon>Embryophyta</taxon>
        <taxon>Tracheophyta</taxon>
        <taxon>Spermatophyta</taxon>
        <taxon>Magnoliopsida</taxon>
        <taxon>eudicotyledons</taxon>
        <taxon>Gunneridae</taxon>
        <taxon>Pentapetalae</taxon>
        <taxon>rosids</taxon>
        <taxon>malvids</taxon>
        <taxon>Malvales</taxon>
        <taxon>Malvaceae</taxon>
        <taxon>Malvoideae</taxon>
        <taxon>Gossypium</taxon>
    </lineage>
</organism>
<name>A0A0D2R1E0_GOSRA</name>
<proteinExistence type="inferred from homology"/>
<reference evidence="9 10" key="1">
    <citation type="journal article" date="2012" name="Nature">
        <title>Repeated polyploidization of Gossypium genomes and the evolution of spinnable cotton fibres.</title>
        <authorList>
            <person name="Paterson A.H."/>
            <person name="Wendel J.F."/>
            <person name="Gundlach H."/>
            <person name="Guo H."/>
            <person name="Jenkins J."/>
            <person name="Jin D."/>
            <person name="Llewellyn D."/>
            <person name="Showmaker K.C."/>
            <person name="Shu S."/>
            <person name="Udall J."/>
            <person name="Yoo M.J."/>
            <person name="Byers R."/>
            <person name="Chen W."/>
            <person name="Doron-Faigenboim A."/>
            <person name="Duke M.V."/>
            <person name="Gong L."/>
            <person name="Grimwood J."/>
            <person name="Grover C."/>
            <person name="Grupp K."/>
            <person name="Hu G."/>
            <person name="Lee T.H."/>
            <person name="Li J."/>
            <person name="Lin L."/>
            <person name="Liu T."/>
            <person name="Marler B.S."/>
            <person name="Page J.T."/>
            <person name="Roberts A.W."/>
            <person name="Romanel E."/>
            <person name="Sanders W.S."/>
            <person name="Szadkowski E."/>
            <person name="Tan X."/>
            <person name="Tang H."/>
            <person name="Xu C."/>
            <person name="Wang J."/>
            <person name="Wang Z."/>
            <person name="Zhang D."/>
            <person name="Zhang L."/>
            <person name="Ashrafi H."/>
            <person name="Bedon F."/>
            <person name="Bowers J.E."/>
            <person name="Brubaker C.L."/>
            <person name="Chee P.W."/>
            <person name="Das S."/>
            <person name="Gingle A.R."/>
            <person name="Haigler C.H."/>
            <person name="Harker D."/>
            <person name="Hoffmann L.V."/>
            <person name="Hovav R."/>
            <person name="Jones D.C."/>
            <person name="Lemke C."/>
            <person name="Mansoor S."/>
            <person name="ur Rahman M."/>
            <person name="Rainville L.N."/>
            <person name="Rambani A."/>
            <person name="Reddy U.K."/>
            <person name="Rong J.K."/>
            <person name="Saranga Y."/>
            <person name="Scheffler B.E."/>
            <person name="Scheffler J.A."/>
            <person name="Stelly D.M."/>
            <person name="Triplett B.A."/>
            <person name="Van Deynze A."/>
            <person name="Vaslin M.F."/>
            <person name="Waghmare V.N."/>
            <person name="Walford S.A."/>
            <person name="Wright R.J."/>
            <person name="Zaki E.A."/>
            <person name="Zhang T."/>
            <person name="Dennis E.S."/>
            <person name="Mayer K.F."/>
            <person name="Peterson D.G."/>
            <person name="Rokhsar D.S."/>
            <person name="Wang X."/>
            <person name="Schmutz J."/>
        </authorList>
    </citation>
    <scope>NUCLEOTIDE SEQUENCE [LARGE SCALE GENOMIC DNA]</scope>
</reference>
<dbReference type="Pfam" id="PF00083">
    <property type="entry name" value="Sugar_tr"/>
    <property type="match status" value="2"/>
</dbReference>
<dbReference type="PROSITE" id="PS50850">
    <property type="entry name" value="MFS"/>
    <property type="match status" value="1"/>
</dbReference>
<keyword evidence="6 7" id="KW-0472">Membrane</keyword>
<accession>A0A0D2R1E0</accession>
<feature type="transmembrane region" description="Helical" evidence="7">
    <location>
        <begin position="6"/>
        <end position="24"/>
    </location>
</feature>
<gene>
    <name evidence="9" type="ORF">B456_007G292900</name>
</gene>
<dbReference type="GO" id="GO:0016020">
    <property type="term" value="C:membrane"/>
    <property type="evidence" value="ECO:0007669"/>
    <property type="project" value="UniProtKB-SubCell"/>
</dbReference>
<evidence type="ECO:0000256" key="7">
    <source>
        <dbReference type="SAM" id="Phobius"/>
    </source>
</evidence>
<evidence type="ECO:0000259" key="8">
    <source>
        <dbReference type="PROSITE" id="PS50850"/>
    </source>
</evidence>
<keyword evidence="4 7" id="KW-0812">Transmembrane</keyword>
<keyword evidence="5 7" id="KW-1133">Transmembrane helix</keyword>